<evidence type="ECO:0000313" key="2">
    <source>
        <dbReference type="Proteomes" id="UP000325516"/>
    </source>
</evidence>
<gene>
    <name evidence="1" type="ORF">F6J85_04685</name>
</gene>
<name>A0A5J6L1S0_9MICO</name>
<dbReference type="AlphaFoldDB" id="A0A5J6L1S0"/>
<accession>A0A5J6L1S0</accession>
<dbReference type="InterPro" id="IPR029033">
    <property type="entry name" value="His_PPase_superfam"/>
</dbReference>
<reference evidence="2" key="1">
    <citation type="submission" date="2019-09" db="EMBL/GenBank/DDBJ databases">
        <title>Mumia zhuanghuii sp. nov. isolated from the intestinal contents of plateau pika (Ochotona curzoniae) in the Qinghai-Tibet plateau of China.</title>
        <authorList>
            <person name="Tian Z."/>
        </authorList>
    </citation>
    <scope>NUCLEOTIDE SEQUENCE [LARGE SCALE GENOMIC DNA]</scope>
    <source>
        <strain evidence="2">L-031</strain>
    </source>
</reference>
<proteinExistence type="predicted"/>
<dbReference type="GO" id="GO:0005737">
    <property type="term" value="C:cytoplasm"/>
    <property type="evidence" value="ECO:0007669"/>
    <property type="project" value="TreeGrafter"/>
</dbReference>
<evidence type="ECO:0000313" key="1">
    <source>
        <dbReference type="EMBL" id="QEW02465.1"/>
    </source>
</evidence>
<dbReference type="Proteomes" id="UP000325516">
    <property type="component" value="Chromosome"/>
</dbReference>
<dbReference type="SMART" id="SM00855">
    <property type="entry name" value="PGAM"/>
    <property type="match status" value="1"/>
</dbReference>
<sequence>MTTRASDRQVHLVRHGEVDNPGGVVYGRLDGFPLTDRGRRLAALAADELAGRGRPVAALFTSPLVRAKQSAEPVAQAFGVSPEERVGLLEAASLLEGKAYDVSLKILTHPSAWRYLVNPFRPSWGEPFADVARRMGGELQNAFAVLGEGDVVMVSHQLPIWITHRVATGRRLAHDPRRRRCALSSITSFQMRDDRLTEVGYWCPPPA</sequence>
<dbReference type="InterPro" id="IPR050275">
    <property type="entry name" value="PGM_Phosphatase"/>
</dbReference>
<dbReference type="PANTHER" id="PTHR48100:SF51">
    <property type="entry name" value="PHOSPHOGLYCERATE MUTASE"/>
    <property type="match status" value="1"/>
</dbReference>
<dbReference type="CDD" id="cd07040">
    <property type="entry name" value="HP"/>
    <property type="match status" value="1"/>
</dbReference>
<dbReference type="Pfam" id="PF00300">
    <property type="entry name" value="His_Phos_1"/>
    <property type="match status" value="1"/>
</dbReference>
<dbReference type="RefSeq" id="WP_150924041.1">
    <property type="nucleotide sequence ID" value="NZ_CP044232.1"/>
</dbReference>
<dbReference type="SUPFAM" id="SSF53254">
    <property type="entry name" value="Phosphoglycerate mutase-like"/>
    <property type="match status" value="1"/>
</dbReference>
<organism evidence="1 2">
    <name type="scientific">Microbacterium lushaniae</name>
    <dbReference type="NCBI Taxonomy" id="2614639"/>
    <lineage>
        <taxon>Bacteria</taxon>
        <taxon>Bacillati</taxon>
        <taxon>Actinomycetota</taxon>
        <taxon>Actinomycetes</taxon>
        <taxon>Micrococcales</taxon>
        <taxon>Microbacteriaceae</taxon>
        <taxon>Microbacterium</taxon>
    </lineage>
</organism>
<dbReference type="PANTHER" id="PTHR48100">
    <property type="entry name" value="BROAD-SPECIFICITY PHOSPHATASE YOR283W-RELATED"/>
    <property type="match status" value="1"/>
</dbReference>
<protein>
    <submittedName>
        <fullName evidence="1">Histidine phosphatase family protein</fullName>
    </submittedName>
</protein>
<keyword evidence="2" id="KW-1185">Reference proteome</keyword>
<dbReference type="EMBL" id="CP044232">
    <property type="protein sequence ID" value="QEW02465.1"/>
    <property type="molecule type" value="Genomic_DNA"/>
</dbReference>
<dbReference type="Gene3D" id="3.40.50.1240">
    <property type="entry name" value="Phosphoglycerate mutase-like"/>
    <property type="match status" value="1"/>
</dbReference>
<dbReference type="InterPro" id="IPR013078">
    <property type="entry name" value="His_Pase_superF_clade-1"/>
</dbReference>
<dbReference type="KEGG" id="mlz:F6J85_04685"/>
<dbReference type="GO" id="GO:0016791">
    <property type="term" value="F:phosphatase activity"/>
    <property type="evidence" value="ECO:0007669"/>
    <property type="project" value="TreeGrafter"/>
</dbReference>